<organism evidence="1 2">
    <name type="scientific">Parafannyhessea umbonata</name>
    <dbReference type="NCBI Taxonomy" id="604330"/>
    <lineage>
        <taxon>Bacteria</taxon>
        <taxon>Bacillati</taxon>
        <taxon>Actinomycetota</taxon>
        <taxon>Coriobacteriia</taxon>
        <taxon>Coriobacteriales</taxon>
        <taxon>Atopobiaceae</taxon>
        <taxon>Parafannyhessea</taxon>
    </lineage>
</organism>
<dbReference type="EMBL" id="FMZL01000001">
    <property type="protein sequence ID" value="SDB96410.1"/>
    <property type="molecule type" value="Genomic_DNA"/>
</dbReference>
<dbReference type="Proteomes" id="UP000198528">
    <property type="component" value="Unassembled WGS sequence"/>
</dbReference>
<evidence type="ECO:0000313" key="1">
    <source>
        <dbReference type="EMBL" id="SDB96410.1"/>
    </source>
</evidence>
<evidence type="ECO:0008006" key="3">
    <source>
        <dbReference type="Google" id="ProtNLM"/>
    </source>
</evidence>
<proteinExistence type="predicted"/>
<gene>
    <name evidence="1" type="ORF">SAMN04487824_10170</name>
</gene>
<sequence>MASRAPAPGGHVVRRPHMPMSERAKIFIPFDPLPGYRQMLREREEKLLNVPRVDLSDEQRERLSRQIRELEPGQLVAVTHYVDGRYVKTVGCVSRVMVADGLLCVVGEKIPIDSVATIEDAE</sequence>
<keyword evidence="2" id="KW-1185">Reference proteome</keyword>
<protein>
    <recommendedName>
        <fullName evidence="3">YolD-like family protein</fullName>
    </recommendedName>
</protein>
<evidence type="ECO:0000313" key="2">
    <source>
        <dbReference type="Proteomes" id="UP000198528"/>
    </source>
</evidence>
<dbReference type="RefSeq" id="WP_143013172.1">
    <property type="nucleotide sequence ID" value="NZ_FMZL01000001.1"/>
</dbReference>
<accession>A0A1G6HQ87</accession>
<reference evidence="2" key="1">
    <citation type="submission" date="2016-10" db="EMBL/GenBank/DDBJ databases">
        <authorList>
            <person name="Varghese N."/>
            <person name="Submissions S."/>
        </authorList>
    </citation>
    <scope>NUCLEOTIDE SEQUENCE [LARGE SCALE GENOMIC DNA]</scope>
    <source>
        <strain evidence="2">DSM 22619</strain>
    </source>
</reference>
<dbReference type="AlphaFoldDB" id="A0A1G6HQ87"/>
<dbReference type="STRING" id="604330.SAMN04489857_0573"/>
<name>A0A1G6HQ87_9ACTN</name>